<dbReference type="Proteomes" id="UP000054516">
    <property type="component" value="Unassembled WGS sequence"/>
</dbReference>
<dbReference type="PANTHER" id="PTHR24173:SF74">
    <property type="entry name" value="ANKYRIN REPEAT DOMAIN-CONTAINING PROTEIN 16"/>
    <property type="match status" value="1"/>
</dbReference>
<dbReference type="InterPro" id="IPR055497">
    <property type="entry name" value="DUF7069"/>
</dbReference>
<name>A0A1W2TE09_ROSNE</name>
<evidence type="ECO:0000313" key="7">
    <source>
        <dbReference type="EMBL" id="GAP86249.2"/>
    </source>
</evidence>
<dbReference type="InterPro" id="IPR056884">
    <property type="entry name" value="NPHP3-like_N"/>
</dbReference>
<feature type="repeat" description="ANK" evidence="3">
    <location>
        <begin position="892"/>
        <end position="924"/>
    </location>
</feature>
<feature type="domain" description="DUF7069" evidence="5">
    <location>
        <begin position="264"/>
        <end position="316"/>
    </location>
</feature>
<evidence type="ECO:0000259" key="6">
    <source>
        <dbReference type="Pfam" id="PF24883"/>
    </source>
</evidence>
<feature type="domain" description="GPI inositol-deacylase winged helix" evidence="4">
    <location>
        <begin position="342"/>
        <end position="441"/>
    </location>
</feature>
<feature type="repeat" description="ANK" evidence="3">
    <location>
        <begin position="958"/>
        <end position="990"/>
    </location>
</feature>
<sequence>MAETHDTISQRAISAGAVTAADNARVHVGDQFYLAPAGNPKVRSDFLRGLFTSPYRDRKDRNPKRADGTCEWFTSHRLFQNWRGDTSALLWVSADPGCGKSVLARYLIDDVFPSTATRTTCYFFFKDDFDDQRVLEGALCCILHQLFTQQPELLSDEILEGFEEDGDQLFKSFHRLWDILTGVAQKHKGDEIICLLDALDECIDHTRLARALTQHYSNGKGISTLKFLVTSRPYLRVQRGFERLERSQPTIHLSGDGQEEKDKIAREITIVINQRIEELCERLGLSTEEKHILHDKLSAVSHRTYLWVYLVFAALDDTPILTKHHLRTVLRQLPLTVEQAYDSILSKSRDANKAKEILQIIVVADRPLQLPEMATVLAIRGESPRCHDDLKRDLIPPDRLQSEIRETCGLFITIQNSQVFLLHQTAREFLVHSPDLPCSFSLKWQYSINLQESHRLLSEICMKYLLLDDFMKPARKNEPQKSDDGYDFDFLGYAASNWADHYRQARNTQGTDLEHSASRLCDTNSPACSHWLKVYGETRMQDSDFPDELPTPLLIASYFGLDNLVDLILKEDKKSIDIIGASGQRTALSWASEKGYDLIVKSLLRLVPRYRVFLKDKLQSKYLTIVNRKDGLGRSPLWYSAANGHSPTIVNRKDGLGRSPLWYSAANGHKSIVQHLLKGGAKVDARDKAGLTPLAWATHHGHSDIVALLLENGARPRPKSLETRDQSERTPLIIAALNGDETLVKLLLDYGAKVEALDDDGCTALIKASSEGHEAVVKLLLDSGAQVDILDSNGDTALITASSRGHEAVVRLLLDSGADVDISDSNGGTALIMASVCGHEAVVKLLLNSGAEVDISDGDGGTALIKASSQGHEAVVKLLLDSGADVDISSNGGYTALIMASFCGHEAVVKLLLNSSAKVDISDGDGYTALITASARGHKAVVKLLLNSGAKVDISDGDGDTALITASARGHKAVVKLLLDSGADVDISNHNGDTALSLAKRKEYHGIIELLQSKGA</sequence>
<evidence type="ECO:0000259" key="5">
    <source>
        <dbReference type="Pfam" id="PF23239"/>
    </source>
</evidence>
<dbReference type="Gene3D" id="1.25.40.20">
    <property type="entry name" value="Ankyrin repeat-containing domain"/>
    <property type="match status" value="6"/>
</dbReference>
<accession>A0A1W2TE09</accession>
<evidence type="ECO:0000256" key="1">
    <source>
        <dbReference type="ARBA" id="ARBA00022737"/>
    </source>
</evidence>
<feature type="repeat" description="ANK" evidence="3">
    <location>
        <begin position="826"/>
        <end position="858"/>
    </location>
</feature>
<evidence type="ECO:0000256" key="3">
    <source>
        <dbReference type="PROSITE-ProRule" id="PRU00023"/>
    </source>
</evidence>
<feature type="repeat" description="ANK" evidence="3">
    <location>
        <begin position="859"/>
        <end position="891"/>
    </location>
</feature>
<dbReference type="SUPFAM" id="SSF52540">
    <property type="entry name" value="P-loop containing nucleoside triphosphate hydrolases"/>
    <property type="match status" value="1"/>
</dbReference>
<dbReference type="OrthoDB" id="194358at2759"/>
<dbReference type="InterPro" id="IPR002110">
    <property type="entry name" value="Ankyrin_rpt"/>
</dbReference>
<organism evidence="7">
    <name type="scientific">Rosellinia necatrix</name>
    <name type="common">White root-rot fungus</name>
    <dbReference type="NCBI Taxonomy" id="77044"/>
    <lineage>
        <taxon>Eukaryota</taxon>
        <taxon>Fungi</taxon>
        <taxon>Dikarya</taxon>
        <taxon>Ascomycota</taxon>
        <taxon>Pezizomycotina</taxon>
        <taxon>Sordariomycetes</taxon>
        <taxon>Xylariomycetidae</taxon>
        <taxon>Xylariales</taxon>
        <taxon>Xylariaceae</taxon>
        <taxon>Rosellinia</taxon>
    </lineage>
</organism>
<dbReference type="Pfam" id="PF22939">
    <property type="entry name" value="WHD_GPIID"/>
    <property type="match status" value="1"/>
</dbReference>
<feature type="repeat" description="ANK" evidence="3">
    <location>
        <begin position="760"/>
        <end position="792"/>
    </location>
</feature>
<keyword evidence="8" id="KW-1185">Reference proteome</keyword>
<dbReference type="Gene3D" id="3.40.50.300">
    <property type="entry name" value="P-loop containing nucleotide triphosphate hydrolases"/>
    <property type="match status" value="1"/>
</dbReference>
<dbReference type="STRING" id="77044.A0A1W2TE09"/>
<proteinExistence type="predicted"/>
<feature type="repeat" description="ANK" evidence="3">
    <location>
        <begin position="727"/>
        <end position="759"/>
    </location>
</feature>
<dbReference type="AlphaFoldDB" id="A0A1W2TE09"/>
<dbReference type="InterPro" id="IPR036770">
    <property type="entry name" value="Ankyrin_rpt-contain_sf"/>
</dbReference>
<keyword evidence="1" id="KW-0677">Repeat</keyword>
<dbReference type="SMART" id="SM00248">
    <property type="entry name" value="ANK"/>
    <property type="match status" value="13"/>
</dbReference>
<dbReference type="Pfam" id="PF23239">
    <property type="entry name" value="DUF7069"/>
    <property type="match status" value="1"/>
</dbReference>
<feature type="repeat" description="ANK" evidence="3">
    <location>
        <begin position="689"/>
        <end position="721"/>
    </location>
</feature>
<dbReference type="Pfam" id="PF00023">
    <property type="entry name" value="Ank"/>
    <property type="match status" value="1"/>
</dbReference>
<dbReference type="Pfam" id="PF24883">
    <property type="entry name" value="NPHP3_N"/>
    <property type="match status" value="1"/>
</dbReference>
<dbReference type="PROSITE" id="PS50297">
    <property type="entry name" value="ANK_REP_REGION"/>
    <property type="match status" value="10"/>
</dbReference>
<dbReference type="PROSITE" id="PS50088">
    <property type="entry name" value="ANK_REPEAT"/>
    <property type="match status" value="10"/>
</dbReference>
<dbReference type="Pfam" id="PF13637">
    <property type="entry name" value="Ank_4"/>
    <property type="match status" value="1"/>
</dbReference>
<feature type="repeat" description="ANK" evidence="3">
    <location>
        <begin position="793"/>
        <end position="825"/>
    </location>
</feature>
<protein>
    <submittedName>
        <fullName evidence="7">Putative ankyrin repeat-containing protein</fullName>
    </submittedName>
</protein>
<dbReference type="InterPro" id="IPR054471">
    <property type="entry name" value="GPIID_WHD"/>
</dbReference>
<evidence type="ECO:0000313" key="8">
    <source>
        <dbReference type="Proteomes" id="UP000054516"/>
    </source>
</evidence>
<dbReference type="Pfam" id="PF12796">
    <property type="entry name" value="Ank_2"/>
    <property type="match status" value="3"/>
</dbReference>
<evidence type="ECO:0000256" key="2">
    <source>
        <dbReference type="ARBA" id="ARBA00023043"/>
    </source>
</evidence>
<keyword evidence="2 3" id="KW-0040">ANK repeat</keyword>
<dbReference type="EMBL" id="DF977463">
    <property type="protein sequence ID" value="GAP86249.2"/>
    <property type="molecule type" value="Genomic_DNA"/>
</dbReference>
<reference evidence="7" key="1">
    <citation type="submission" date="2016-03" db="EMBL/GenBank/DDBJ databases">
        <title>Draft genome sequence of Rosellinia necatrix.</title>
        <authorList>
            <person name="Kanematsu S."/>
        </authorList>
    </citation>
    <scope>NUCLEOTIDE SEQUENCE [LARGE SCALE GENOMIC DNA]</scope>
    <source>
        <strain evidence="7">W97</strain>
    </source>
</reference>
<dbReference type="InterPro" id="IPR027417">
    <property type="entry name" value="P-loop_NTPase"/>
</dbReference>
<gene>
    <name evidence="7" type="ORF">SAMD00023353_1801680</name>
</gene>
<dbReference type="SUPFAM" id="SSF48403">
    <property type="entry name" value="Ankyrin repeat"/>
    <property type="match status" value="2"/>
</dbReference>
<feature type="repeat" description="ANK" evidence="3">
    <location>
        <begin position="925"/>
        <end position="957"/>
    </location>
</feature>
<dbReference type="OMA" id="ECEPDGR"/>
<dbReference type="PRINTS" id="PR01415">
    <property type="entry name" value="ANKYRIN"/>
</dbReference>
<dbReference type="PANTHER" id="PTHR24173">
    <property type="entry name" value="ANKYRIN REPEAT CONTAINING"/>
    <property type="match status" value="1"/>
</dbReference>
<feature type="repeat" description="ANK" evidence="3">
    <location>
        <begin position="656"/>
        <end position="688"/>
    </location>
</feature>
<feature type="domain" description="Nephrocystin 3-like N-terminal" evidence="6">
    <location>
        <begin position="68"/>
        <end position="232"/>
    </location>
</feature>
<evidence type="ECO:0000259" key="4">
    <source>
        <dbReference type="Pfam" id="PF22939"/>
    </source>
</evidence>